<name>A0A6P8SLT8_GEOSA</name>
<dbReference type="CTD" id="158297"/>
<reference evidence="3" key="1">
    <citation type="submission" date="2025-08" db="UniProtKB">
        <authorList>
            <consortium name="RefSeq"/>
        </authorList>
    </citation>
    <scope>IDENTIFICATION</scope>
</reference>
<dbReference type="PANTHER" id="PTHR31516">
    <property type="entry name" value="STABILIZER OF AXONEMAL MICROTUBULES 2"/>
    <property type="match status" value="1"/>
</dbReference>
<dbReference type="RefSeq" id="XP_033817358.1">
    <property type="nucleotide sequence ID" value="XM_033961467.1"/>
</dbReference>
<dbReference type="GeneID" id="117368119"/>
<evidence type="ECO:0000256" key="1">
    <source>
        <dbReference type="ARBA" id="ARBA00008738"/>
    </source>
</evidence>
<dbReference type="InParanoid" id="A0A6P8SLT8"/>
<accession>A0A6P8SLT8</accession>
<dbReference type="InterPro" id="IPR033336">
    <property type="entry name" value="SAXO1/2"/>
</dbReference>
<organism evidence="2 3">
    <name type="scientific">Geotrypetes seraphini</name>
    <name type="common">Gaboon caecilian</name>
    <name type="synonym">Caecilia seraphini</name>
    <dbReference type="NCBI Taxonomy" id="260995"/>
    <lineage>
        <taxon>Eukaryota</taxon>
        <taxon>Metazoa</taxon>
        <taxon>Chordata</taxon>
        <taxon>Craniata</taxon>
        <taxon>Vertebrata</taxon>
        <taxon>Euteleostomi</taxon>
        <taxon>Amphibia</taxon>
        <taxon>Gymnophiona</taxon>
        <taxon>Geotrypetes</taxon>
    </lineage>
</organism>
<dbReference type="FunCoup" id="A0A6P8SLT8">
    <property type="interactions" value="91"/>
</dbReference>
<dbReference type="KEGG" id="gsh:117368119"/>
<dbReference type="Proteomes" id="UP000515159">
    <property type="component" value="Chromosome 1"/>
</dbReference>
<dbReference type="PANTHER" id="PTHR31516:SF9">
    <property type="entry name" value="STABILIZER OF AXONEMAL MICROTUBULES 1"/>
    <property type="match status" value="1"/>
</dbReference>
<proteinExistence type="inferred from homology"/>
<dbReference type="GO" id="GO:0005879">
    <property type="term" value="C:axonemal microtubule"/>
    <property type="evidence" value="ECO:0007669"/>
    <property type="project" value="TreeGrafter"/>
</dbReference>
<dbReference type="OrthoDB" id="365640at2759"/>
<dbReference type="GO" id="GO:0008017">
    <property type="term" value="F:microtubule binding"/>
    <property type="evidence" value="ECO:0007669"/>
    <property type="project" value="InterPro"/>
</dbReference>
<evidence type="ECO:0000313" key="3">
    <source>
        <dbReference type="RefSeq" id="XP_033817358.1"/>
    </source>
</evidence>
<keyword evidence="2" id="KW-1185">Reference proteome</keyword>
<dbReference type="GO" id="GO:0036064">
    <property type="term" value="C:ciliary basal body"/>
    <property type="evidence" value="ECO:0007669"/>
    <property type="project" value="TreeGrafter"/>
</dbReference>
<dbReference type="AlphaFoldDB" id="A0A6P8SLT8"/>
<evidence type="ECO:0000313" key="2">
    <source>
        <dbReference type="Proteomes" id="UP000515159"/>
    </source>
</evidence>
<protein>
    <submittedName>
        <fullName evidence="3">Stabilizer of axonemal microtubules 1</fullName>
    </submittedName>
</protein>
<gene>
    <name evidence="3" type="primary">SAXO1</name>
</gene>
<dbReference type="Pfam" id="PF05217">
    <property type="entry name" value="SAXO1-2"/>
    <property type="match status" value="1"/>
</dbReference>
<sequence>MRRHHCPFLPTRIYEKVHKPRNSSEYTENYQLYHNILPVVSCKPAEDYQKGPAHMDAKSTFRTDYVPHDVRARKPKKRAEYEPRTERMDLNSTYKLDYSPYGDVRPVSSFKPVQGRTMCPVMMDGLSTYRGDYKKWQEAKRESLKPRNVRESPGLFDNTTTCHDDYQFRGIPVTKSFKPSNVARISTTPMEHESNYRKEYIPFRLERREVREKAQYKPSDIPFDTLTTHRKDFRGSQGEAAKLIRPCYFIPKRDVPFSDSTEFQDQYKAWPNLPAQPRKMAAYIPPEEKMDCLSTHARDFKEFKVKPRSPFIPLVSIKKSAPFDNNSTMKEDYRFWQYNKPEMIKPKQQWLVPKDPFDDVTTFRRDYTEKPCPFTTSCKPPAPPPRSFIPLDAHSTYAISYTPKQIHKCPASYKDPPGYIYEETDSAGHKLYRYVSKQDSPRLESARVSEAILPEKTT</sequence>
<dbReference type="GO" id="GO:0005814">
    <property type="term" value="C:centriole"/>
    <property type="evidence" value="ECO:0007669"/>
    <property type="project" value="TreeGrafter"/>
</dbReference>
<comment type="similarity">
    <text evidence="1">Belongs to the FAM154 family.</text>
</comment>
<dbReference type="GO" id="GO:0036126">
    <property type="term" value="C:sperm flagellum"/>
    <property type="evidence" value="ECO:0007669"/>
    <property type="project" value="TreeGrafter"/>
</dbReference>